<evidence type="ECO:0000313" key="1">
    <source>
        <dbReference type="EMBL" id="MBB6127398.1"/>
    </source>
</evidence>
<dbReference type="Pfam" id="PF04134">
    <property type="entry name" value="DCC1-like"/>
    <property type="match status" value="1"/>
</dbReference>
<protein>
    <submittedName>
        <fullName evidence="1">Putative DCC family thiol-disulfide oxidoreductase YuxK</fullName>
    </submittedName>
</protein>
<dbReference type="InterPro" id="IPR007263">
    <property type="entry name" value="DCC1-like"/>
</dbReference>
<evidence type="ECO:0000313" key="2">
    <source>
        <dbReference type="Proteomes" id="UP000548326"/>
    </source>
</evidence>
<dbReference type="RefSeq" id="WP_183586626.1">
    <property type="nucleotide sequence ID" value="NZ_JACHCA010000003.1"/>
</dbReference>
<gene>
    <name evidence="1" type="ORF">HDF22_001504</name>
</gene>
<name>A0A841JFH2_9SPHI</name>
<dbReference type="EMBL" id="JACHCA010000003">
    <property type="protein sequence ID" value="MBB6127398.1"/>
    <property type="molecule type" value="Genomic_DNA"/>
</dbReference>
<dbReference type="PANTHER" id="PTHR33639:SF2">
    <property type="entry name" value="DUF393 DOMAIN-CONTAINING PROTEIN"/>
    <property type="match status" value="1"/>
</dbReference>
<dbReference type="GO" id="GO:0015035">
    <property type="term" value="F:protein-disulfide reductase activity"/>
    <property type="evidence" value="ECO:0007669"/>
    <property type="project" value="InterPro"/>
</dbReference>
<dbReference type="InterPro" id="IPR052927">
    <property type="entry name" value="DCC_oxidoreductase"/>
</dbReference>
<dbReference type="AlphaFoldDB" id="A0A841JFH2"/>
<proteinExistence type="predicted"/>
<organism evidence="1 2">
    <name type="scientific">Mucilaginibacter lappiensis</name>
    <dbReference type="NCBI Taxonomy" id="354630"/>
    <lineage>
        <taxon>Bacteria</taxon>
        <taxon>Pseudomonadati</taxon>
        <taxon>Bacteroidota</taxon>
        <taxon>Sphingobacteriia</taxon>
        <taxon>Sphingobacteriales</taxon>
        <taxon>Sphingobacteriaceae</taxon>
        <taxon>Mucilaginibacter</taxon>
    </lineage>
</organism>
<comment type="caution">
    <text evidence="1">The sequence shown here is derived from an EMBL/GenBank/DDBJ whole genome shotgun (WGS) entry which is preliminary data.</text>
</comment>
<dbReference type="Proteomes" id="UP000548326">
    <property type="component" value="Unassembled WGS sequence"/>
</dbReference>
<reference evidence="1 2" key="1">
    <citation type="submission" date="2020-08" db="EMBL/GenBank/DDBJ databases">
        <title>Genomic Encyclopedia of Type Strains, Phase IV (KMG-V): Genome sequencing to study the core and pangenomes of soil and plant-associated prokaryotes.</title>
        <authorList>
            <person name="Whitman W."/>
        </authorList>
    </citation>
    <scope>NUCLEOTIDE SEQUENCE [LARGE SCALE GENOMIC DNA]</scope>
    <source>
        <strain evidence="1 2">MP601</strain>
    </source>
</reference>
<sequence length="139" mass="15837">MAPVLDYSKDIILFDGVCNFCNSYVNYVIAHDKADKFVFAPLQSNTATRMTARFQTDFKELNSVVVIHGNEVYTHSAAVIHIVKNLSTVWLPLAYLAWLVPPFIRNKLYTAFADKRYVLFGQSESCMVPTAQVKHKFLK</sequence>
<dbReference type="PANTHER" id="PTHR33639">
    <property type="entry name" value="THIOL-DISULFIDE OXIDOREDUCTASE DCC"/>
    <property type="match status" value="1"/>
</dbReference>
<accession>A0A841JFH2</accession>